<organism evidence="4 5">
    <name type="scientific">Pholiota conissans</name>
    <dbReference type="NCBI Taxonomy" id="109636"/>
    <lineage>
        <taxon>Eukaryota</taxon>
        <taxon>Fungi</taxon>
        <taxon>Dikarya</taxon>
        <taxon>Basidiomycota</taxon>
        <taxon>Agaricomycotina</taxon>
        <taxon>Agaricomycetes</taxon>
        <taxon>Agaricomycetidae</taxon>
        <taxon>Agaricales</taxon>
        <taxon>Agaricineae</taxon>
        <taxon>Strophariaceae</taxon>
        <taxon>Pholiota</taxon>
    </lineage>
</organism>
<dbReference type="PANTHER" id="PTHR46517:SF1">
    <property type="entry name" value="FRUCTOSE-2,6-BISPHOSPHATASE TIGAR"/>
    <property type="match status" value="1"/>
</dbReference>
<dbReference type="EMBL" id="MU155192">
    <property type="protein sequence ID" value="KAF9480584.1"/>
    <property type="molecule type" value="Genomic_DNA"/>
</dbReference>
<evidence type="ECO:0000256" key="3">
    <source>
        <dbReference type="PIRSR" id="PIRSR613078-2"/>
    </source>
</evidence>
<dbReference type="InterPro" id="IPR029033">
    <property type="entry name" value="His_PPase_superfam"/>
</dbReference>
<dbReference type="GO" id="GO:0043456">
    <property type="term" value="P:regulation of pentose-phosphate shunt"/>
    <property type="evidence" value="ECO:0007669"/>
    <property type="project" value="TreeGrafter"/>
</dbReference>
<comment type="caution">
    <text evidence="4">The sequence shown here is derived from an EMBL/GenBank/DDBJ whole genome shotgun (WGS) entry which is preliminary data.</text>
</comment>
<dbReference type="InterPro" id="IPR051695">
    <property type="entry name" value="Phosphoglycerate_Mutase"/>
</dbReference>
<name>A0A9P5Z5U1_9AGAR</name>
<dbReference type="SMART" id="SM00855">
    <property type="entry name" value="PGAM"/>
    <property type="match status" value="1"/>
</dbReference>
<protein>
    <submittedName>
        <fullName evidence="4">Phosphoglycerate mutase-like protein</fullName>
    </submittedName>
</protein>
<proteinExistence type="predicted"/>
<dbReference type="AlphaFoldDB" id="A0A9P5Z5U1"/>
<dbReference type="OrthoDB" id="354304at2759"/>
<dbReference type="GO" id="GO:0005829">
    <property type="term" value="C:cytosol"/>
    <property type="evidence" value="ECO:0007669"/>
    <property type="project" value="TreeGrafter"/>
</dbReference>
<dbReference type="Proteomes" id="UP000807469">
    <property type="component" value="Unassembled WGS sequence"/>
</dbReference>
<dbReference type="GO" id="GO:0045820">
    <property type="term" value="P:negative regulation of glycolytic process"/>
    <property type="evidence" value="ECO:0007669"/>
    <property type="project" value="TreeGrafter"/>
</dbReference>
<dbReference type="SUPFAM" id="SSF53254">
    <property type="entry name" value="Phosphoglycerate mutase-like"/>
    <property type="match status" value="1"/>
</dbReference>
<dbReference type="GO" id="GO:0004331">
    <property type="term" value="F:fructose-2,6-bisphosphate 2-phosphatase activity"/>
    <property type="evidence" value="ECO:0007669"/>
    <property type="project" value="TreeGrafter"/>
</dbReference>
<keyword evidence="5" id="KW-1185">Reference proteome</keyword>
<evidence type="ECO:0000256" key="2">
    <source>
        <dbReference type="PIRSR" id="PIRSR613078-1"/>
    </source>
</evidence>
<evidence type="ECO:0000313" key="4">
    <source>
        <dbReference type="EMBL" id="KAF9480584.1"/>
    </source>
</evidence>
<dbReference type="PANTHER" id="PTHR46517">
    <property type="entry name" value="FRUCTOSE-2,6-BISPHOSPHATASE TIGAR"/>
    <property type="match status" value="1"/>
</dbReference>
<sequence length="271" mass="29934">MITVTFIRHGESEDNLRAVWAGWKDAPLSELGQKQANALGHYLSTTRITHIYASPLNRAHTTAKFVHHHQLHPKPSFSVDPNLREQHFGIAEGHPWVPVSPLPDDTPVEELWSKNIFPMLYERSERFPEGETLEDLAARAEIAIQSCVLPHLQAKDVEGDGVHVAVASHGLAIGELVAALLRLDPEADHNQAHDGLQNTAWTRVKVGVRGDHDGAIDPAKPPPLEVKVQHVNQTEHLKELTDLPRLHEGLDGAHAEALAFFGGDRTRAGHH</sequence>
<dbReference type="Gene3D" id="3.40.50.1240">
    <property type="entry name" value="Phosphoglycerate mutase-like"/>
    <property type="match status" value="1"/>
</dbReference>
<evidence type="ECO:0000256" key="1">
    <source>
        <dbReference type="ARBA" id="ARBA00022801"/>
    </source>
</evidence>
<feature type="binding site" evidence="3">
    <location>
        <begin position="8"/>
        <end position="15"/>
    </location>
    <ligand>
        <name>substrate</name>
    </ligand>
</feature>
<accession>A0A9P5Z5U1</accession>
<reference evidence="4" key="1">
    <citation type="submission" date="2020-11" db="EMBL/GenBank/DDBJ databases">
        <authorList>
            <consortium name="DOE Joint Genome Institute"/>
            <person name="Ahrendt S."/>
            <person name="Riley R."/>
            <person name="Andreopoulos W."/>
            <person name="Labutti K."/>
            <person name="Pangilinan J."/>
            <person name="Ruiz-Duenas F.J."/>
            <person name="Barrasa J.M."/>
            <person name="Sanchez-Garcia M."/>
            <person name="Camarero S."/>
            <person name="Miyauchi S."/>
            <person name="Serrano A."/>
            <person name="Linde D."/>
            <person name="Babiker R."/>
            <person name="Drula E."/>
            <person name="Ayuso-Fernandez I."/>
            <person name="Pacheco R."/>
            <person name="Padilla G."/>
            <person name="Ferreira P."/>
            <person name="Barriuso J."/>
            <person name="Kellner H."/>
            <person name="Castanera R."/>
            <person name="Alfaro M."/>
            <person name="Ramirez L."/>
            <person name="Pisabarro A.G."/>
            <person name="Kuo A."/>
            <person name="Tritt A."/>
            <person name="Lipzen A."/>
            <person name="He G."/>
            <person name="Yan M."/>
            <person name="Ng V."/>
            <person name="Cullen D."/>
            <person name="Martin F."/>
            <person name="Rosso M.-N."/>
            <person name="Henrissat B."/>
            <person name="Hibbett D."/>
            <person name="Martinez A.T."/>
            <person name="Grigoriev I.V."/>
        </authorList>
    </citation>
    <scope>NUCLEOTIDE SEQUENCE</scope>
    <source>
        <strain evidence="4">CIRM-BRFM 674</strain>
    </source>
</reference>
<feature type="active site" description="Tele-phosphohistidine intermediate" evidence="2">
    <location>
        <position position="9"/>
    </location>
</feature>
<dbReference type="CDD" id="cd07067">
    <property type="entry name" value="HP_PGM_like"/>
    <property type="match status" value="1"/>
</dbReference>
<dbReference type="InterPro" id="IPR013078">
    <property type="entry name" value="His_Pase_superF_clade-1"/>
</dbReference>
<dbReference type="Pfam" id="PF00300">
    <property type="entry name" value="His_Phos_1"/>
    <property type="match status" value="1"/>
</dbReference>
<evidence type="ECO:0000313" key="5">
    <source>
        <dbReference type="Proteomes" id="UP000807469"/>
    </source>
</evidence>
<gene>
    <name evidence="4" type="ORF">BDN70DRAFT_877417</name>
</gene>
<keyword evidence="1" id="KW-0378">Hydrolase</keyword>
<feature type="binding site" evidence="3">
    <location>
        <position position="58"/>
    </location>
    <ligand>
        <name>substrate</name>
    </ligand>
</feature>
<feature type="active site" description="Proton donor/acceptor" evidence="2">
    <location>
        <position position="85"/>
    </location>
</feature>